<comment type="caution">
    <text evidence="6">The sequence shown here is derived from an EMBL/GenBank/DDBJ whole genome shotgun (WGS) entry which is preliminary data.</text>
</comment>
<keyword evidence="6" id="KW-0032">Aminotransferase</keyword>
<dbReference type="InterPro" id="IPR000653">
    <property type="entry name" value="DegT/StrS_aminotransferase"/>
</dbReference>
<sequence length="370" mass="41850">MNNKILVTRSSMPTLEEYMNEIAPMWESHWLTNMGPKHKELQAKLCEYLNVENIDLLTNGHMALELTLQAMNLQGEVITTPFTFASTTHAIVRNGLTPVFCDIDPETYCMDAGKIEGLITDKTCAIMPVHVYGNICNIEEIERIAHKYELKVIYDAAHTFGETYQGRGIGSFGDVSCFSFHATKVFNSIEGGAVCYKDQQLGEKLYELKNFGIHGPEEVPAVGANAKMNEFCAAMGICNLRHVDEEIAKRKAVVERYRERLNGVEGIQLNCIQKDVKSNYAYFPVVFEEKLFGSSREEVFDKLAENDVVARKYFYPLTNTFECFHGKYDATKTPVAMHISKRVLTLPLYADLALKDVDRICDIILGCKYK</sequence>
<evidence type="ECO:0000256" key="3">
    <source>
        <dbReference type="PIRSR" id="PIRSR000390-1"/>
    </source>
</evidence>
<dbReference type="OrthoDB" id="9810913at2"/>
<keyword evidence="1 4" id="KW-0663">Pyridoxal phosphate</keyword>
<evidence type="ECO:0000256" key="1">
    <source>
        <dbReference type="ARBA" id="ARBA00022898"/>
    </source>
</evidence>
<proteinExistence type="inferred from homology"/>
<gene>
    <name evidence="6" type="ORF">DW747_02670</name>
</gene>
<feature type="modified residue" description="N6-(pyridoxal phosphate)lysine" evidence="4">
    <location>
        <position position="184"/>
    </location>
</feature>
<keyword evidence="6" id="KW-0808">Transferase</keyword>
<evidence type="ECO:0000256" key="4">
    <source>
        <dbReference type="PIRSR" id="PIRSR000390-2"/>
    </source>
</evidence>
<feature type="active site" description="Proton acceptor" evidence="3">
    <location>
        <position position="184"/>
    </location>
</feature>
<dbReference type="AlphaFoldDB" id="A0A3E2XP48"/>
<dbReference type="GO" id="GO:0030170">
    <property type="term" value="F:pyridoxal phosphate binding"/>
    <property type="evidence" value="ECO:0007669"/>
    <property type="project" value="TreeGrafter"/>
</dbReference>
<dbReference type="InterPro" id="IPR015421">
    <property type="entry name" value="PyrdxlP-dep_Trfase_major"/>
</dbReference>
<comment type="similarity">
    <text evidence="2 5">Belongs to the DegT/DnrJ/EryC1 family.</text>
</comment>
<dbReference type="SUPFAM" id="SSF53383">
    <property type="entry name" value="PLP-dependent transferases"/>
    <property type="match status" value="1"/>
</dbReference>
<accession>A0A3E2XP48</accession>
<dbReference type="InterPro" id="IPR015424">
    <property type="entry name" value="PyrdxlP-dep_Trfase"/>
</dbReference>
<dbReference type="RefSeq" id="WP_117538879.1">
    <property type="nucleotide sequence ID" value="NZ_JAQENQ010000010.1"/>
</dbReference>
<organism evidence="6 7">
    <name type="scientific">Coprococcus catus</name>
    <dbReference type="NCBI Taxonomy" id="116085"/>
    <lineage>
        <taxon>Bacteria</taxon>
        <taxon>Bacillati</taxon>
        <taxon>Bacillota</taxon>
        <taxon>Clostridia</taxon>
        <taxon>Lachnospirales</taxon>
        <taxon>Lachnospiraceae</taxon>
        <taxon>Coprococcus</taxon>
    </lineage>
</organism>
<keyword evidence="7" id="KW-1185">Reference proteome</keyword>
<protein>
    <submittedName>
        <fullName evidence="6">DegT/DnrJ/EryC1/StrS family aminotransferase</fullName>
    </submittedName>
</protein>
<dbReference type="Gene3D" id="3.40.640.10">
    <property type="entry name" value="Type I PLP-dependent aspartate aminotransferase-like (Major domain)"/>
    <property type="match status" value="1"/>
</dbReference>
<reference evidence="6 7" key="1">
    <citation type="submission" date="2018-08" db="EMBL/GenBank/DDBJ databases">
        <title>A genome reference for cultivated species of the human gut microbiota.</title>
        <authorList>
            <person name="Zou Y."/>
            <person name="Xue W."/>
            <person name="Luo G."/>
        </authorList>
    </citation>
    <scope>NUCLEOTIDE SEQUENCE [LARGE SCALE GENOMIC DNA]</scope>
    <source>
        <strain evidence="6 7">AM28-39</strain>
    </source>
</reference>
<dbReference type="GO" id="GO:0000271">
    <property type="term" value="P:polysaccharide biosynthetic process"/>
    <property type="evidence" value="ECO:0007669"/>
    <property type="project" value="TreeGrafter"/>
</dbReference>
<evidence type="ECO:0000313" key="6">
    <source>
        <dbReference type="EMBL" id="RGC50293.1"/>
    </source>
</evidence>
<dbReference type="PANTHER" id="PTHR30244">
    <property type="entry name" value="TRANSAMINASE"/>
    <property type="match status" value="1"/>
</dbReference>
<dbReference type="GO" id="GO:0008483">
    <property type="term" value="F:transaminase activity"/>
    <property type="evidence" value="ECO:0007669"/>
    <property type="project" value="UniProtKB-KW"/>
</dbReference>
<dbReference type="PANTHER" id="PTHR30244:SF9">
    <property type="entry name" value="PROTEIN RV3402C"/>
    <property type="match status" value="1"/>
</dbReference>
<dbReference type="CDD" id="cd00616">
    <property type="entry name" value="AHBA_syn"/>
    <property type="match status" value="1"/>
</dbReference>
<dbReference type="Proteomes" id="UP000261231">
    <property type="component" value="Unassembled WGS sequence"/>
</dbReference>
<dbReference type="PIRSF" id="PIRSF000390">
    <property type="entry name" value="PLP_StrS"/>
    <property type="match status" value="1"/>
</dbReference>
<evidence type="ECO:0000256" key="5">
    <source>
        <dbReference type="RuleBase" id="RU004508"/>
    </source>
</evidence>
<evidence type="ECO:0000313" key="7">
    <source>
        <dbReference type="Proteomes" id="UP000261231"/>
    </source>
</evidence>
<evidence type="ECO:0000256" key="2">
    <source>
        <dbReference type="ARBA" id="ARBA00037999"/>
    </source>
</evidence>
<dbReference type="EMBL" id="QVFD01000002">
    <property type="protein sequence ID" value="RGC50293.1"/>
    <property type="molecule type" value="Genomic_DNA"/>
</dbReference>
<dbReference type="Pfam" id="PF01041">
    <property type="entry name" value="DegT_DnrJ_EryC1"/>
    <property type="match status" value="1"/>
</dbReference>
<name>A0A3E2XP48_9FIRM</name>